<feature type="transmembrane region" description="Helical" evidence="6">
    <location>
        <begin position="406"/>
        <end position="426"/>
    </location>
</feature>
<accession>A0ABN3G497</accession>
<keyword evidence="3 6" id="KW-0812">Transmembrane</keyword>
<dbReference type="RefSeq" id="WP_344612872.1">
    <property type="nucleotide sequence ID" value="NZ_BAAARV010000023.1"/>
</dbReference>
<dbReference type="CDD" id="cd06174">
    <property type="entry name" value="MFS"/>
    <property type="match status" value="1"/>
</dbReference>
<dbReference type="PROSITE" id="PS50850">
    <property type="entry name" value="MFS"/>
    <property type="match status" value="1"/>
</dbReference>
<dbReference type="Gene3D" id="1.20.1250.20">
    <property type="entry name" value="MFS general substrate transporter like domains"/>
    <property type="match status" value="2"/>
</dbReference>
<keyword evidence="2" id="KW-0813">Transport</keyword>
<feature type="transmembrane region" description="Helical" evidence="6">
    <location>
        <begin position="332"/>
        <end position="353"/>
    </location>
</feature>
<dbReference type="EMBL" id="BAAARV010000023">
    <property type="protein sequence ID" value="GAA2343825.1"/>
    <property type="molecule type" value="Genomic_DNA"/>
</dbReference>
<feature type="transmembrane region" description="Helical" evidence="6">
    <location>
        <begin position="307"/>
        <end position="326"/>
    </location>
</feature>
<dbReference type="Proteomes" id="UP001501444">
    <property type="component" value="Unassembled WGS sequence"/>
</dbReference>
<feature type="transmembrane region" description="Helical" evidence="6">
    <location>
        <begin position="37"/>
        <end position="60"/>
    </location>
</feature>
<dbReference type="SUPFAM" id="SSF103473">
    <property type="entry name" value="MFS general substrate transporter"/>
    <property type="match status" value="1"/>
</dbReference>
<comment type="caution">
    <text evidence="8">The sequence shown here is derived from an EMBL/GenBank/DDBJ whole genome shotgun (WGS) entry which is preliminary data.</text>
</comment>
<evidence type="ECO:0000313" key="9">
    <source>
        <dbReference type="Proteomes" id="UP001501444"/>
    </source>
</evidence>
<comment type="subcellular location">
    <subcellularLocation>
        <location evidence="1">Cell membrane</location>
        <topology evidence="1">Multi-pass membrane protein</topology>
    </subcellularLocation>
</comment>
<evidence type="ECO:0000256" key="2">
    <source>
        <dbReference type="ARBA" id="ARBA00022448"/>
    </source>
</evidence>
<dbReference type="InterPro" id="IPR020846">
    <property type="entry name" value="MFS_dom"/>
</dbReference>
<gene>
    <name evidence="8" type="ORF">GCM10010170_029020</name>
</gene>
<feature type="transmembrane region" description="Helical" evidence="6">
    <location>
        <begin position="241"/>
        <end position="262"/>
    </location>
</feature>
<evidence type="ECO:0000313" key="8">
    <source>
        <dbReference type="EMBL" id="GAA2343825.1"/>
    </source>
</evidence>
<dbReference type="PANTHER" id="PTHR42718:SF9">
    <property type="entry name" value="MAJOR FACILITATOR SUPERFAMILY MULTIDRUG TRANSPORTER MFSC"/>
    <property type="match status" value="1"/>
</dbReference>
<feature type="transmembrane region" description="Helical" evidence="6">
    <location>
        <begin position="365"/>
        <end position="391"/>
    </location>
</feature>
<keyword evidence="9" id="KW-1185">Reference proteome</keyword>
<feature type="transmembrane region" description="Helical" evidence="6">
    <location>
        <begin position="158"/>
        <end position="180"/>
    </location>
</feature>
<reference evidence="8 9" key="1">
    <citation type="journal article" date="2019" name="Int. J. Syst. Evol. Microbiol.">
        <title>The Global Catalogue of Microorganisms (GCM) 10K type strain sequencing project: providing services to taxonomists for standard genome sequencing and annotation.</title>
        <authorList>
            <consortium name="The Broad Institute Genomics Platform"/>
            <consortium name="The Broad Institute Genome Sequencing Center for Infectious Disease"/>
            <person name="Wu L."/>
            <person name="Ma J."/>
        </authorList>
    </citation>
    <scope>NUCLEOTIDE SEQUENCE [LARGE SCALE GENOMIC DNA]</scope>
    <source>
        <strain evidence="8 9">JCM 3272</strain>
    </source>
</reference>
<evidence type="ECO:0000259" key="7">
    <source>
        <dbReference type="PROSITE" id="PS50850"/>
    </source>
</evidence>
<proteinExistence type="predicted"/>
<dbReference type="InterPro" id="IPR036259">
    <property type="entry name" value="MFS_trans_sf"/>
</dbReference>
<evidence type="ECO:0000256" key="4">
    <source>
        <dbReference type="ARBA" id="ARBA00022989"/>
    </source>
</evidence>
<feature type="transmembrane region" description="Helical" evidence="6">
    <location>
        <begin position="274"/>
        <end position="295"/>
    </location>
</feature>
<organism evidence="8 9">
    <name type="scientific">Dactylosporangium salmoneum</name>
    <dbReference type="NCBI Taxonomy" id="53361"/>
    <lineage>
        <taxon>Bacteria</taxon>
        <taxon>Bacillati</taxon>
        <taxon>Actinomycetota</taxon>
        <taxon>Actinomycetes</taxon>
        <taxon>Micromonosporales</taxon>
        <taxon>Micromonosporaceae</taxon>
        <taxon>Dactylosporangium</taxon>
    </lineage>
</organism>
<feature type="transmembrane region" description="Helical" evidence="6">
    <location>
        <begin position="97"/>
        <end position="122"/>
    </location>
</feature>
<evidence type="ECO:0000256" key="6">
    <source>
        <dbReference type="SAM" id="Phobius"/>
    </source>
</evidence>
<keyword evidence="5 6" id="KW-0472">Membrane</keyword>
<feature type="transmembrane region" description="Helical" evidence="6">
    <location>
        <begin position="129"/>
        <end position="152"/>
    </location>
</feature>
<name>A0ABN3G497_9ACTN</name>
<evidence type="ECO:0000256" key="3">
    <source>
        <dbReference type="ARBA" id="ARBA00022692"/>
    </source>
</evidence>
<dbReference type="Pfam" id="PF07690">
    <property type="entry name" value="MFS_1"/>
    <property type="match status" value="1"/>
</dbReference>
<protein>
    <submittedName>
        <fullName evidence="8">MFS transporter</fullName>
    </submittedName>
</protein>
<feature type="transmembrane region" description="Helical" evidence="6">
    <location>
        <begin position="72"/>
        <end position="91"/>
    </location>
</feature>
<evidence type="ECO:0000256" key="1">
    <source>
        <dbReference type="ARBA" id="ARBA00004651"/>
    </source>
</evidence>
<sequence length="446" mass="46447">MRRYLMWGVGLLAYVVAVFHRSSLGVAGVAAGERLGVGAALLSMLSVAQLAVYAGMQIPVGVLLDRFGSRRLLAAGGLLMLAGQLVFAFAGDVGTAIAARVLIGVGDAMTFISVLRIVALWFPARQNPLLVQVTGMVGQLGALSSAVPLVLLLRHEGWTATFLGSAGLGAAAVLLVVTTLRDEPAKVSSAASEIPAALEGEALEGVVPEGVASASVVSQDAVPAKRELGLRHSWAHPGTRLGLWTHFVTQFSGSVFALLWGYPFLTQGEGLAPGTAALLLSLLTVGGLVMGPLIGHFCGRLPYHRSTLVLGIVGTSAAAWAVVLLWPGRAPLWLLTGLVLVLTVNGPGSMIGFDYARSFNPADRIGGATGIVNVGGFVASVVLIVAVGVLLQLQTAPGAEHPSLGAFRWAFSVQYLLWGLGVVQVYRYRRNTRRRVAAEDLSLAVA</sequence>
<keyword evidence="4 6" id="KW-1133">Transmembrane helix</keyword>
<evidence type="ECO:0000256" key="5">
    <source>
        <dbReference type="ARBA" id="ARBA00023136"/>
    </source>
</evidence>
<dbReference type="PANTHER" id="PTHR42718">
    <property type="entry name" value="MAJOR FACILITATOR SUPERFAMILY MULTIDRUG TRANSPORTER MFSC"/>
    <property type="match status" value="1"/>
</dbReference>
<dbReference type="InterPro" id="IPR011701">
    <property type="entry name" value="MFS"/>
</dbReference>
<feature type="domain" description="Major facilitator superfamily (MFS) profile" evidence="7">
    <location>
        <begin position="6"/>
        <end position="433"/>
    </location>
</feature>